<dbReference type="Proteomes" id="UP001462961">
    <property type="component" value="Unassembled WGS sequence"/>
</dbReference>
<evidence type="ECO:0000313" key="3">
    <source>
        <dbReference type="Proteomes" id="UP001462961"/>
    </source>
</evidence>
<keyword evidence="3" id="KW-1185">Reference proteome</keyword>
<accession>A0ABV0DS26</accession>
<dbReference type="InterPro" id="IPR059106">
    <property type="entry name" value="WHD_MalT"/>
</dbReference>
<dbReference type="EMBL" id="JAYLVJ010000002">
    <property type="protein sequence ID" value="MEO1752896.1"/>
    <property type="molecule type" value="Genomic_DNA"/>
</dbReference>
<dbReference type="InterPro" id="IPR036388">
    <property type="entry name" value="WH-like_DNA-bd_sf"/>
</dbReference>
<feature type="domain" description="Bacterial transcriptional activator" evidence="1">
    <location>
        <begin position="891"/>
        <end position="1035"/>
    </location>
</feature>
<dbReference type="RefSeq" id="WP_176957004.1">
    <property type="nucleotide sequence ID" value="NZ_CP015959.1"/>
</dbReference>
<dbReference type="SUPFAM" id="SSF48452">
    <property type="entry name" value="TPR-like"/>
    <property type="match status" value="2"/>
</dbReference>
<dbReference type="Pfam" id="PF03704">
    <property type="entry name" value="BTAD"/>
    <property type="match status" value="1"/>
</dbReference>
<evidence type="ECO:0000313" key="2">
    <source>
        <dbReference type="EMBL" id="MEO1752896.1"/>
    </source>
</evidence>
<dbReference type="InterPro" id="IPR051677">
    <property type="entry name" value="AfsR-DnrI-RedD_regulator"/>
</dbReference>
<dbReference type="Gene3D" id="3.40.50.300">
    <property type="entry name" value="P-loop containing nucleotide triphosphate hydrolases"/>
    <property type="match status" value="1"/>
</dbReference>
<dbReference type="Gene3D" id="1.10.10.10">
    <property type="entry name" value="Winged helix-like DNA-binding domain superfamily/Winged helix DNA-binding domain"/>
    <property type="match status" value="1"/>
</dbReference>
<dbReference type="SUPFAM" id="SSF52540">
    <property type="entry name" value="P-loop containing nucleoside triphosphate hydrolases"/>
    <property type="match status" value="1"/>
</dbReference>
<dbReference type="InterPro" id="IPR011990">
    <property type="entry name" value="TPR-like_helical_dom_sf"/>
</dbReference>
<dbReference type="PANTHER" id="PTHR35807">
    <property type="entry name" value="TRANSCRIPTIONAL REGULATOR REDD-RELATED"/>
    <property type="match status" value="1"/>
</dbReference>
<dbReference type="InterPro" id="IPR027417">
    <property type="entry name" value="P-loop_NTPase"/>
</dbReference>
<dbReference type="InterPro" id="IPR016032">
    <property type="entry name" value="Sig_transdc_resp-reg_C-effctor"/>
</dbReference>
<dbReference type="SUPFAM" id="SSF46894">
    <property type="entry name" value="C-terminal effector domain of the bipartite response regulators"/>
    <property type="match status" value="1"/>
</dbReference>
<protein>
    <submittedName>
        <fullName evidence="2">BTAD domain-containing putative transcriptional regulator</fullName>
    </submittedName>
</protein>
<dbReference type="InterPro" id="IPR005158">
    <property type="entry name" value="BTAD"/>
</dbReference>
<comment type="caution">
    <text evidence="2">The sequence shown here is derived from an EMBL/GenBank/DDBJ whole genome shotgun (WGS) entry which is preliminary data.</text>
</comment>
<dbReference type="Pfam" id="PF25873">
    <property type="entry name" value="WHD_MalT"/>
    <property type="match status" value="1"/>
</dbReference>
<dbReference type="SMART" id="SM01043">
    <property type="entry name" value="BTAD"/>
    <property type="match status" value="1"/>
</dbReference>
<name>A0ABV0DS26_9BURK</name>
<gene>
    <name evidence="2" type="ORF">VOI32_03000</name>
</gene>
<organism evidence="2 3">
    <name type="scientific">Paraburkholderia caribensis</name>
    <dbReference type="NCBI Taxonomy" id="75105"/>
    <lineage>
        <taxon>Bacteria</taxon>
        <taxon>Pseudomonadati</taxon>
        <taxon>Pseudomonadota</taxon>
        <taxon>Betaproteobacteria</taxon>
        <taxon>Burkholderiales</taxon>
        <taxon>Burkholderiaceae</taxon>
        <taxon>Paraburkholderia</taxon>
    </lineage>
</organism>
<reference evidence="2 3" key="1">
    <citation type="submission" date="2024-01" db="EMBL/GenBank/DDBJ databases">
        <title>The diversity of rhizobia nodulating Mimosa spp. in eleven states of Brazil covering several biomes is determined by host plant, location, and edaphic factors.</title>
        <authorList>
            <person name="Rouws L."/>
            <person name="Barauna A."/>
            <person name="Beukes C."/>
            <person name="De Faria S.M."/>
            <person name="Gross E."/>
            <person name="Dos Reis Junior F.B."/>
            <person name="Simon M."/>
            <person name="Maluk M."/>
            <person name="Odee D.W."/>
            <person name="Kenicer G."/>
            <person name="Young J.P.W."/>
            <person name="Reis V.M."/>
            <person name="Zilli J."/>
            <person name="James E.K."/>
        </authorList>
    </citation>
    <scope>NUCLEOTIDE SEQUENCE [LARGE SCALE GENOMIC DNA]</scope>
    <source>
        <strain evidence="2 3">JHI1651</strain>
    </source>
</reference>
<sequence>MFEVLDVCRDHPVTWIVGPPGAGKTTLVSSYLAARHLPDMWFQIDGADSDPATFFFYLRQAAHRRTSRGRPRLPLLTPECQSEPGLFARRWFRELYLRLPRGTVLVFDNYQEAKAGSGLHRVVEAAIEELPATSNIIVMSLTEPPKEFSRLLANQCIEILGWDLLRLTLDETSQIAASKVHLDSASVSILQKQSDGWVAGLMLMLEHIRRKGCHEGAIAQETSETTFNYFAGLVFDQASETVQDFLLRTAYLPDMTVETARIISQQADTTGILDTLYRRHLFTERRDRNFHIFQYHTLFRAFLLNRGMQQFGAAVCEELAASAGKILEDNHQIEQAVELYTRANDKNSCARLICKYAPGYLEQGRHGLITEWAAWVLPRDDVPWLSYWYGASRMPFDPEGARSTFCDAFLRFKTIEDHVGCLLCASAIIESFFLERAEDLRPADSWIQELERSLERLPEQLPQWVEARLIPCLQGLIYRQPEHPLLPDWIEKACAFLDTSRSVDQRLMTGAVILMHKVWQGDFINAASLVRKLEPLRADAEVAPLSVICWKLQRARFHWATGAPDTALELLGEAIRVSNDSGVHAMDRYIHAQRAYAYLAAQRYEAAQECLDVMETLLEPRFGPDTALFNYLTSGARLLASDFRDAVRFSERGLDAALSCGMPVGTALCHIALAQALVMTDRIPAAGCHLGAALEIAQSMRSPLFEHSCYAFLAYSDMLVGKDEAAQIALMRCLAIARNHGFSSIHPWARPEVLPKLLAFALERNIEVEYVRSLIRRQRLLPQSPDVSTWLWTVKVRALGGFDLFMYDEPLISHGKAQRKPLQLLQLLVAHPEGRVNKAVLIDQIWPELDGDAGVNAFELALHRLRKLVARDDAIVMKEGWVTLDPRQFWVDAWQLERLASSSAYDATRSSLDALLTRAETAISLYRGHFLEGEDAPWVLAPRARLRNQFLRTISTVGRSLEQLARWDELIMLSRRAIEVDPLCEEFHRMLMIGLRGRGSLAEAIDSYRQCHHILSITLGVEPSAKMKALYRSLTQS</sequence>
<proteinExistence type="predicted"/>
<dbReference type="Gene3D" id="1.25.40.10">
    <property type="entry name" value="Tetratricopeptide repeat domain"/>
    <property type="match status" value="2"/>
</dbReference>
<evidence type="ECO:0000259" key="1">
    <source>
        <dbReference type="SMART" id="SM01043"/>
    </source>
</evidence>